<organism evidence="1 2">
    <name type="scientific">Mycena metata</name>
    <dbReference type="NCBI Taxonomy" id="1033252"/>
    <lineage>
        <taxon>Eukaryota</taxon>
        <taxon>Fungi</taxon>
        <taxon>Dikarya</taxon>
        <taxon>Basidiomycota</taxon>
        <taxon>Agaricomycotina</taxon>
        <taxon>Agaricomycetes</taxon>
        <taxon>Agaricomycetidae</taxon>
        <taxon>Agaricales</taxon>
        <taxon>Marasmiineae</taxon>
        <taxon>Mycenaceae</taxon>
        <taxon>Mycena</taxon>
    </lineage>
</organism>
<dbReference type="AlphaFoldDB" id="A0AAD7GTX0"/>
<evidence type="ECO:0000313" key="2">
    <source>
        <dbReference type="Proteomes" id="UP001215598"/>
    </source>
</evidence>
<comment type="caution">
    <text evidence="1">The sequence shown here is derived from an EMBL/GenBank/DDBJ whole genome shotgun (WGS) entry which is preliminary data.</text>
</comment>
<keyword evidence="2" id="KW-1185">Reference proteome</keyword>
<accession>A0AAD7GTX0</accession>
<protein>
    <submittedName>
        <fullName evidence="1">Uncharacterized protein</fullName>
    </submittedName>
</protein>
<reference evidence="1" key="1">
    <citation type="submission" date="2023-03" db="EMBL/GenBank/DDBJ databases">
        <title>Massive genome expansion in bonnet fungi (Mycena s.s.) driven by repeated elements and novel gene families across ecological guilds.</title>
        <authorList>
            <consortium name="Lawrence Berkeley National Laboratory"/>
            <person name="Harder C.B."/>
            <person name="Miyauchi S."/>
            <person name="Viragh M."/>
            <person name="Kuo A."/>
            <person name="Thoen E."/>
            <person name="Andreopoulos B."/>
            <person name="Lu D."/>
            <person name="Skrede I."/>
            <person name="Drula E."/>
            <person name="Henrissat B."/>
            <person name="Morin E."/>
            <person name="Kohler A."/>
            <person name="Barry K."/>
            <person name="LaButti K."/>
            <person name="Morin E."/>
            <person name="Salamov A."/>
            <person name="Lipzen A."/>
            <person name="Mereny Z."/>
            <person name="Hegedus B."/>
            <person name="Baldrian P."/>
            <person name="Stursova M."/>
            <person name="Weitz H."/>
            <person name="Taylor A."/>
            <person name="Grigoriev I.V."/>
            <person name="Nagy L.G."/>
            <person name="Martin F."/>
            <person name="Kauserud H."/>
        </authorList>
    </citation>
    <scope>NUCLEOTIDE SEQUENCE</scope>
    <source>
        <strain evidence="1">CBHHK182m</strain>
    </source>
</reference>
<dbReference type="Proteomes" id="UP001215598">
    <property type="component" value="Unassembled WGS sequence"/>
</dbReference>
<evidence type="ECO:0000313" key="1">
    <source>
        <dbReference type="EMBL" id="KAJ7705201.1"/>
    </source>
</evidence>
<dbReference type="EMBL" id="JARKIB010000476">
    <property type="protein sequence ID" value="KAJ7705201.1"/>
    <property type="molecule type" value="Genomic_DNA"/>
</dbReference>
<gene>
    <name evidence="1" type="ORF">B0H16DRAFT_1747340</name>
</gene>
<sequence length="64" mass="7543">MFCIVSVLLRIVGFDGDDYLIIHDECTEMVSVFRHSKDPVFLNYEDYNPRRTVETIFPSHRAPH</sequence>
<proteinExistence type="predicted"/>
<name>A0AAD7GTX0_9AGAR</name>